<feature type="compositionally biased region" description="Acidic residues" evidence="9">
    <location>
        <begin position="1"/>
        <end position="10"/>
    </location>
</feature>
<dbReference type="SMART" id="SM01376">
    <property type="entry name" value="eIF-5a"/>
    <property type="match status" value="1"/>
</dbReference>
<dbReference type="InterPro" id="IPR014722">
    <property type="entry name" value="Rib_uL2_dom2"/>
</dbReference>
<keyword evidence="3" id="KW-0963">Cytoplasm</keyword>
<dbReference type="InterPro" id="IPR019769">
    <property type="entry name" value="Trans_elong_IF5A_hypusine_site"/>
</dbReference>
<reference evidence="11" key="2">
    <citation type="submission" date="2009-03" db="EMBL/GenBank/DDBJ databases">
        <authorList>
            <person name="Gang L."/>
        </authorList>
    </citation>
    <scope>NUCLEOTIDE SEQUENCE</scope>
    <source>
        <strain evidence="11">Anhui</strain>
    </source>
</reference>
<dbReference type="GO" id="GO:0003746">
    <property type="term" value="F:translation elongation factor activity"/>
    <property type="evidence" value="ECO:0007669"/>
    <property type="project" value="UniProtKB-UniRule"/>
</dbReference>
<dbReference type="GO" id="GO:0003743">
    <property type="term" value="F:translation initiation factor activity"/>
    <property type="evidence" value="ECO:0007669"/>
    <property type="project" value="UniProtKB-KW"/>
</dbReference>
<dbReference type="InterPro" id="IPR012340">
    <property type="entry name" value="NA-bd_OB-fold"/>
</dbReference>
<keyword evidence="6 8" id="KW-0648">Protein biosynthesis</keyword>
<dbReference type="InterPro" id="IPR001884">
    <property type="entry name" value="IF5A-like"/>
</dbReference>
<dbReference type="GO" id="GO:0045901">
    <property type="term" value="P:positive regulation of translational elongation"/>
    <property type="evidence" value="ECO:0007669"/>
    <property type="project" value="UniProtKB-UniRule"/>
</dbReference>
<organism evidence="11">
    <name type="scientific">Schistosoma japonicum</name>
    <name type="common">Blood fluke</name>
    <dbReference type="NCBI Taxonomy" id="6182"/>
    <lineage>
        <taxon>Eukaryota</taxon>
        <taxon>Metazoa</taxon>
        <taxon>Spiralia</taxon>
        <taxon>Lophotrochozoa</taxon>
        <taxon>Platyhelminthes</taxon>
        <taxon>Trematoda</taxon>
        <taxon>Digenea</taxon>
        <taxon>Strigeidida</taxon>
        <taxon>Schistosomatoidea</taxon>
        <taxon>Schistosomatidae</taxon>
        <taxon>Schistosoma</taxon>
    </lineage>
</organism>
<evidence type="ECO:0000256" key="4">
    <source>
        <dbReference type="ARBA" id="ARBA00022768"/>
    </source>
</evidence>
<dbReference type="AlphaFoldDB" id="C1LB70"/>
<evidence type="ECO:0000256" key="5">
    <source>
        <dbReference type="ARBA" id="ARBA00022884"/>
    </source>
</evidence>
<dbReference type="SUPFAM" id="SSF50249">
    <property type="entry name" value="Nucleic acid-binding proteins"/>
    <property type="match status" value="1"/>
</dbReference>
<evidence type="ECO:0000256" key="3">
    <source>
        <dbReference type="ARBA" id="ARBA00022490"/>
    </source>
</evidence>
<evidence type="ECO:0000256" key="2">
    <source>
        <dbReference type="ARBA" id="ARBA00006016"/>
    </source>
</evidence>
<comment type="similarity">
    <text evidence="2 8">Belongs to the eIF-5A family.</text>
</comment>
<sequence length="160" mass="17911">MSTFEDEEFATGESGASKTEPKQCSLLRKGGYVLMKERPCKIMEMSTSKTGKHGSAKVHLVGIYIFTGKKYEEICPSSQTMYVPIIARKEYQLIDVKDGFLSLMSDDFCVLENIPVPDNDVGKEIQEKWNSKGDMDNVIVTIVTTMDEQQAHAVRTSSDK</sequence>
<dbReference type="Gene3D" id="2.30.30.30">
    <property type="match status" value="1"/>
</dbReference>
<accession>C1LB70</accession>
<dbReference type="InterPro" id="IPR008991">
    <property type="entry name" value="Translation_prot_SH3-like_sf"/>
</dbReference>
<dbReference type="EMBL" id="FN316217">
    <property type="protein sequence ID" value="CAX71948.1"/>
    <property type="molecule type" value="mRNA"/>
</dbReference>
<dbReference type="Gene3D" id="2.40.50.140">
    <property type="entry name" value="Nucleic acid-binding proteins"/>
    <property type="match status" value="1"/>
</dbReference>
<evidence type="ECO:0000256" key="9">
    <source>
        <dbReference type="SAM" id="MobiDB-lite"/>
    </source>
</evidence>
<keyword evidence="5" id="KW-0694">RNA-binding</keyword>
<dbReference type="Pfam" id="PF21485">
    <property type="entry name" value="IF5A-like_N"/>
    <property type="match status" value="1"/>
</dbReference>
<dbReference type="SUPFAM" id="SSF50104">
    <property type="entry name" value="Translation proteins SH3-like domain"/>
    <property type="match status" value="1"/>
</dbReference>
<dbReference type="NCBIfam" id="TIGR00037">
    <property type="entry name" value="eIF_5A"/>
    <property type="match status" value="1"/>
</dbReference>
<dbReference type="FunFam" id="2.30.30.30:FF:000007">
    <property type="entry name" value="Eukaryotic translation initiation factor 5A"/>
    <property type="match status" value="1"/>
</dbReference>
<dbReference type="CDD" id="cd04468">
    <property type="entry name" value="S1_eIF5A"/>
    <property type="match status" value="1"/>
</dbReference>
<evidence type="ECO:0000313" key="11">
    <source>
        <dbReference type="EMBL" id="CAX71948.1"/>
    </source>
</evidence>
<comment type="PTM">
    <text evidence="8">eIF-5A seems to be the only eukaryotic protein to have a hypusine residue which is a post-translational modification of a lysine by the addition of a butylamino group.</text>
</comment>
<gene>
    <name evidence="11" type="primary">eif5a</name>
</gene>
<dbReference type="Pfam" id="PF01287">
    <property type="entry name" value="eIF-5a"/>
    <property type="match status" value="1"/>
</dbReference>
<dbReference type="InterPro" id="IPR020189">
    <property type="entry name" value="IF5A_C"/>
</dbReference>
<comment type="function">
    <text evidence="8">Translation factor that promotes translation elongation and termination, particularly upon ribosome stalling at specific amino acid sequence contexts. Binds between the exit (E) and peptidyl (P) site of the ribosome and promotes rescue of stalled ribosome: specifically required for efficient translation of polyproline-containing peptides as well as other motifs that stall the ribosome. Acts as ribosome quality control (RQC) cofactor by joining the RQC complex to facilitate peptidyl transfer during CAT tailing step.</text>
</comment>
<protein>
    <recommendedName>
        <fullName evidence="8">Eukaryotic translation initiation factor 5A</fullName>
        <shortName evidence="8">eIF-5A</shortName>
    </recommendedName>
</protein>
<evidence type="ECO:0000256" key="7">
    <source>
        <dbReference type="ARBA" id="ARBA00023071"/>
    </source>
</evidence>
<keyword evidence="11" id="KW-0396">Initiation factor</keyword>
<evidence type="ECO:0000256" key="1">
    <source>
        <dbReference type="ARBA" id="ARBA00004496"/>
    </source>
</evidence>
<keyword evidence="7 8" id="KW-0385">Hypusine</keyword>
<feature type="region of interest" description="Disordered" evidence="9">
    <location>
        <begin position="1"/>
        <end position="22"/>
    </location>
</feature>
<dbReference type="PANTHER" id="PTHR11673">
    <property type="entry name" value="TRANSLATION INITIATION FACTOR 5A FAMILY MEMBER"/>
    <property type="match status" value="1"/>
</dbReference>
<dbReference type="GO" id="GO:0045905">
    <property type="term" value="P:positive regulation of translational termination"/>
    <property type="evidence" value="ECO:0007669"/>
    <property type="project" value="UniProtKB-UniRule"/>
</dbReference>
<dbReference type="PROSITE" id="PS00302">
    <property type="entry name" value="IF5A_HYPUSINE"/>
    <property type="match status" value="1"/>
</dbReference>
<dbReference type="PIRSF" id="PIRSF003025">
    <property type="entry name" value="eIF5A"/>
    <property type="match status" value="1"/>
</dbReference>
<dbReference type="InterPro" id="IPR048670">
    <property type="entry name" value="IF5A-like_N"/>
</dbReference>
<evidence type="ECO:0000256" key="8">
    <source>
        <dbReference type="RuleBase" id="RU362005"/>
    </source>
</evidence>
<evidence type="ECO:0000256" key="6">
    <source>
        <dbReference type="ARBA" id="ARBA00022917"/>
    </source>
</evidence>
<dbReference type="GO" id="GO:0003723">
    <property type="term" value="F:RNA binding"/>
    <property type="evidence" value="ECO:0007669"/>
    <property type="project" value="UniProtKB-KW"/>
</dbReference>
<name>C1LB70_SCHJA</name>
<evidence type="ECO:0000259" key="10">
    <source>
        <dbReference type="SMART" id="SM01376"/>
    </source>
</evidence>
<proteinExistence type="evidence at transcript level"/>
<dbReference type="GO" id="GO:0043022">
    <property type="term" value="F:ribosome binding"/>
    <property type="evidence" value="ECO:0007669"/>
    <property type="project" value="UniProtKB-UniRule"/>
</dbReference>
<comment type="subcellular location">
    <subcellularLocation>
        <location evidence="1">Cytoplasm</location>
    </subcellularLocation>
</comment>
<keyword evidence="4" id="KW-0251">Elongation factor</keyword>
<feature type="domain" description="Translation initiation factor 5A C-terminal" evidence="10">
    <location>
        <begin position="85"/>
        <end position="155"/>
    </location>
</feature>
<dbReference type="GO" id="GO:0005737">
    <property type="term" value="C:cytoplasm"/>
    <property type="evidence" value="ECO:0007669"/>
    <property type="project" value="UniProtKB-SubCell"/>
</dbReference>
<reference evidence="11" key="1">
    <citation type="journal article" date="2009" name="Nature">
        <title>The Schistosoma japonicum genome reveals features of host-parasite interplay.</title>
        <authorList>
            <person name="Liu F."/>
            <person name="Zhou Y."/>
            <person name="Wang Z.Q."/>
            <person name="Lu G."/>
            <person name="Zheng H."/>
            <person name="Brindley P.J."/>
            <person name="McManus D.P."/>
            <person name="Blair D."/>
            <person name="Zhang Q.H."/>
            <person name="Zhong Y."/>
            <person name="Wang S."/>
            <person name="Han Z.G."/>
            <person name="Chen Z."/>
        </authorList>
    </citation>
    <scope>NUCLEOTIDE SEQUENCE</scope>
    <source>
        <strain evidence="11">Anhui</strain>
    </source>
</reference>